<gene>
    <name evidence="2" type="ORF">GEV02_16825</name>
</gene>
<comment type="caution">
    <text evidence="2">The sequence shown here is derived from an EMBL/GenBank/DDBJ whole genome shotgun (WGS) entry which is preliminary data.</text>
</comment>
<name>A0A6A7N4I1_9BURK</name>
<dbReference type="PANTHER" id="PTHR32063:SF0">
    <property type="entry name" value="SWARMING MOTILITY PROTEIN SWRC"/>
    <property type="match status" value="1"/>
</dbReference>
<evidence type="ECO:0000256" key="1">
    <source>
        <dbReference type="SAM" id="Phobius"/>
    </source>
</evidence>
<dbReference type="InterPro" id="IPR001036">
    <property type="entry name" value="Acrflvin-R"/>
</dbReference>
<feature type="transmembrane region" description="Helical" evidence="1">
    <location>
        <begin position="384"/>
        <end position="406"/>
    </location>
</feature>
<keyword evidence="1" id="KW-0472">Membrane</keyword>
<keyword evidence="1" id="KW-1133">Transmembrane helix</keyword>
<protein>
    <submittedName>
        <fullName evidence="2">MMPL family transporter</fullName>
    </submittedName>
</protein>
<dbReference type="Gene3D" id="3.30.70.1440">
    <property type="entry name" value="Multidrug efflux transporter AcrB pore domain"/>
    <property type="match status" value="1"/>
</dbReference>
<dbReference type="RefSeq" id="WP_152839075.1">
    <property type="nucleotide sequence ID" value="NZ_WHUG01000006.1"/>
</dbReference>
<dbReference type="Pfam" id="PF00873">
    <property type="entry name" value="ACR_tran"/>
    <property type="match status" value="1"/>
</dbReference>
<feature type="transmembrane region" description="Helical" evidence="1">
    <location>
        <begin position="499"/>
        <end position="522"/>
    </location>
</feature>
<dbReference type="Gene3D" id="3.30.70.1320">
    <property type="entry name" value="Multidrug efflux transporter AcrB pore domain like"/>
    <property type="match status" value="1"/>
</dbReference>
<proteinExistence type="predicted"/>
<reference evidence="2 3" key="1">
    <citation type="submission" date="2019-10" db="EMBL/GenBank/DDBJ databases">
        <title>Two novel species isolated from a subtropical stream in China.</title>
        <authorList>
            <person name="Lu H."/>
        </authorList>
    </citation>
    <scope>NUCLEOTIDE SEQUENCE [LARGE SCALE GENOMIC DNA]</scope>
    <source>
        <strain evidence="2 3">FT29W</strain>
    </source>
</reference>
<feature type="transmembrane region" description="Helical" evidence="1">
    <location>
        <begin position="986"/>
        <end position="1009"/>
    </location>
</feature>
<keyword evidence="3" id="KW-1185">Reference proteome</keyword>
<dbReference type="Gene3D" id="1.20.1640.10">
    <property type="entry name" value="Multidrug efflux transporter AcrB transmembrane domain"/>
    <property type="match status" value="2"/>
</dbReference>
<feature type="transmembrane region" description="Helical" evidence="1">
    <location>
        <begin position="360"/>
        <end position="377"/>
    </location>
</feature>
<keyword evidence="1" id="KW-0812">Transmembrane</keyword>
<feature type="transmembrane region" description="Helical" evidence="1">
    <location>
        <begin position="431"/>
        <end position="452"/>
    </location>
</feature>
<organism evidence="2 3">
    <name type="scientific">Rugamonas aquatica</name>
    <dbReference type="NCBI Taxonomy" id="2743357"/>
    <lineage>
        <taxon>Bacteria</taxon>
        <taxon>Pseudomonadati</taxon>
        <taxon>Pseudomonadota</taxon>
        <taxon>Betaproteobacteria</taxon>
        <taxon>Burkholderiales</taxon>
        <taxon>Oxalobacteraceae</taxon>
        <taxon>Telluria group</taxon>
        <taxon>Rugamonas</taxon>
    </lineage>
</organism>
<dbReference type="EMBL" id="WHUG01000006">
    <property type="protein sequence ID" value="MQA39817.1"/>
    <property type="molecule type" value="Genomic_DNA"/>
</dbReference>
<feature type="transmembrane region" description="Helical" evidence="1">
    <location>
        <begin position="12"/>
        <end position="29"/>
    </location>
</feature>
<dbReference type="Proteomes" id="UP000440498">
    <property type="component" value="Unassembled WGS sequence"/>
</dbReference>
<dbReference type="GO" id="GO:0042910">
    <property type="term" value="F:xenobiotic transmembrane transporter activity"/>
    <property type="evidence" value="ECO:0007669"/>
    <property type="project" value="TreeGrafter"/>
</dbReference>
<dbReference type="SUPFAM" id="SSF82714">
    <property type="entry name" value="Multidrug efflux transporter AcrB TolC docking domain, DN and DC subdomains"/>
    <property type="match status" value="2"/>
</dbReference>
<accession>A0A6A7N4I1</accession>
<dbReference type="PRINTS" id="PR00702">
    <property type="entry name" value="ACRIFLAVINRP"/>
</dbReference>
<feature type="transmembrane region" description="Helical" evidence="1">
    <location>
        <begin position="950"/>
        <end position="974"/>
    </location>
</feature>
<dbReference type="InterPro" id="IPR027463">
    <property type="entry name" value="AcrB_DN_DC_subdom"/>
</dbReference>
<feature type="transmembrane region" description="Helical" evidence="1">
    <location>
        <begin position="459"/>
        <end position="479"/>
    </location>
</feature>
<dbReference type="SUPFAM" id="SSF82693">
    <property type="entry name" value="Multidrug efflux transporter AcrB pore domain, PN1, PN2, PC1 and PC2 subdomains"/>
    <property type="match status" value="3"/>
</dbReference>
<sequence length="1048" mass="114048">MWITKTSIQNPVFATMVMVALVVLGLFSYRGLGLEAMPNVDIPGALIEVNYPGASPEAVENDITRPMEDVVNTVSGIKTLRANSWEGRAGLYIDFELSTNMDKAMQDLRDKVAQVRPRFPKEAKDPFIVRFEGENSRPIAQIGLTATDHTLRELSTMADQLIGKRFQGVAGVGQVRLNGTASRQILISLRPNDLTAQAIGVDEVIAAIQATNTNLPAGSISYGATEQLVRIEGKMKDARDFNKIIVARRANGPVFLEQVATVIDGAQEELSVSRLSGQRAVTIDITKVQDANVVEVGRRIQKVAADLQKTLPADITLTVLNDESLKVQSQLDNVKETIIEGAVLTMIIVFLFLHSWRSTIITGLTLPISVMASFIAMKFFGFTLNFLTLMALSLCIGLLIDDAIVVRENIVRHLGMGKNHRRASEDGTNEIGLAVMATTFAIVAVFIPVAFMQGIIGRFFLQFGVTVAVAVLVSLFVSFTLDPMLSSVWPDPVKDRFKYVPWLGRFMHWLEGGVEALHVVYGKVLAIALRWRKLTLAFAAALFVSSLMLVPMIGGEMFPDQDNGWINLRMKTPVGSSLEYTDNKVQQVEEALKAFPEIANVISVVGTQDGRNTAQIDMKLQDRKTYKRRTQKELEGAVRARLSKIAGITLSVGWKPIFIAILGTDEGKLDAVAHRLMDKMRKIKGVADLEYSQEGANPSTTVKINNELASDLGLTVQQIGTALRPFVAGDTTSHFLADDGQNYDVNVQLPKSGRQKIADLADLSLASSKLGPDGRPVMVPLRQVVDFVPSFSPQVLKRQALQRRVAVYAAVEGRPSGDVDSEVKKAMKEIDLPAGVRFDVGGNAQDMEESMSSAMIALGIAVIFIYLVLASQFGSFLQPVAIMMSLPLSLIGVLVALLITGSTLNIFSVIGFIMLMGLVTKNAILLVDFTNHAQRGGMGQYEAIMSAGQVRLRPIVMTTLAMVFGMLPMAIGMGDGGETQAPMGRAVIGGVITSTLLTLVVVPVAYTYLDSLGKRCARFFKGKAHEEEAAMQDAIEPLHDIKARNEVA</sequence>
<dbReference type="AlphaFoldDB" id="A0A6A7N4I1"/>
<dbReference type="PANTHER" id="PTHR32063">
    <property type="match status" value="1"/>
</dbReference>
<dbReference type="SUPFAM" id="SSF82866">
    <property type="entry name" value="Multidrug efflux transporter AcrB transmembrane domain"/>
    <property type="match status" value="2"/>
</dbReference>
<feature type="transmembrane region" description="Helical" evidence="1">
    <location>
        <begin position="881"/>
        <end position="900"/>
    </location>
</feature>
<dbReference type="Gene3D" id="3.30.2090.10">
    <property type="entry name" value="Multidrug efflux transporter AcrB TolC docking domain, DN and DC subdomains"/>
    <property type="match status" value="2"/>
</dbReference>
<evidence type="ECO:0000313" key="3">
    <source>
        <dbReference type="Proteomes" id="UP000440498"/>
    </source>
</evidence>
<feature type="transmembrane region" description="Helical" evidence="1">
    <location>
        <begin position="906"/>
        <end position="929"/>
    </location>
</feature>
<feature type="transmembrane region" description="Helical" evidence="1">
    <location>
        <begin position="534"/>
        <end position="554"/>
    </location>
</feature>
<feature type="transmembrane region" description="Helical" evidence="1">
    <location>
        <begin position="851"/>
        <end position="869"/>
    </location>
</feature>
<evidence type="ECO:0000313" key="2">
    <source>
        <dbReference type="EMBL" id="MQA39817.1"/>
    </source>
</evidence>
<dbReference type="GO" id="GO:0005886">
    <property type="term" value="C:plasma membrane"/>
    <property type="evidence" value="ECO:0007669"/>
    <property type="project" value="TreeGrafter"/>
</dbReference>
<dbReference type="Gene3D" id="3.30.70.1430">
    <property type="entry name" value="Multidrug efflux transporter AcrB pore domain"/>
    <property type="match status" value="2"/>
</dbReference>